<evidence type="ECO:0000313" key="12">
    <source>
        <dbReference type="Proteomes" id="UP001305779"/>
    </source>
</evidence>
<dbReference type="InterPro" id="IPR020846">
    <property type="entry name" value="MFS_dom"/>
</dbReference>
<keyword evidence="3 7" id="KW-0813">Transport</keyword>
<comment type="caution">
    <text evidence="11">The sequence shown here is derived from an EMBL/GenBank/DDBJ whole genome shotgun (WGS) entry which is preliminary data.</text>
</comment>
<feature type="transmembrane region" description="Helical" evidence="9">
    <location>
        <begin position="501"/>
        <end position="522"/>
    </location>
</feature>
<evidence type="ECO:0000256" key="7">
    <source>
        <dbReference type="RuleBase" id="RU003346"/>
    </source>
</evidence>
<keyword evidence="6 9" id="KW-0472">Membrane</keyword>
<name>A0ABR0ED98_ZASCE</name>
<dbReference type="NCBIfam" id="TIGR00879">
    <property type="entry name" value="SP"/>
    <property type="match status" value="1"/>
</dbReference>
<dbReference type="PROSITE" id="PS00216">
    <property type="entry name" value="SUGAR_TRANSPORT_1"/>
    <property type="match status" value="1"/>
</dbReference>
<feature type="transmembrane region" description="Helical" evidence="9">
    <location>
        <begin position="435"/>
        <end position="456"/>
    </location>
</feature>
<feature type="transmembrane region" description="Helical" evidence="9">
    <location>
        <begin position="267"/>
        <end position="290"/>
    </location>
</feature>
<feature type="region of interest" description="Disordered" evidence="8">
    <location>
        <begin position="1"/>
        <end position="20"/>
    </location>
</feature>
<proteinExistence type="inferred from homology"/>
<reference evidence="11 12" key="1">
    <citation type="journal article" date="2023" name="G3 (Bethesda)">
        <title>A chromosome-level genome assembly of Zasmidium syzygii isolated from banana leaves.</title>
        <authorList>
            <person name="van Westerhoven A.C."/>
            <person name="Mehrabi R."/>
            <person name="Talebi R."/>
            <person name="Steentjes M.B.F."/>
            <person name="Corcolon B."/>
            <person name="Chong P.A."/>
            <person name="Kema G.H.J."/>
            <person name="Seidl M.F."/>
        </authorList>
    </citation>
    <scope>NUCLEOTIDE SEQUENCE [LARGE SCALE GENOMIC DNA]</scope>
    <source>
        <strain evidence="11 12">P124</strain>
    </source>
</reference>
<feature type="transmembrane region" description="Helical" evidence="9">
    <location>
        <begin position="170"/>
        <end position="190"/>
    </location>
</feature>
<dbReference type="InterPro" id="IPR003663">
    <property type="entry name" value="Sugar/inositol_transpt"/>
</dbReference>
<evidence type="ECO:0000256" key="3">
    <source>
        <dbReference type="ARBA" id="ARBA00022448"/>
    </source>
</evidence>
<gene>
    <name evidence="11" type="ORF">PRZ48_009990</name>
</gene>
<keyword evidence="12" id="KW-1185">Reference proteome</keyword>
<accession>A0ABR0ED98</accession>
<evidence type="ECO:0000256" key="9">
    <source>
        <dbReference type="SAM" id="Phobius"/>
    </source>
</evidence>
<comment type="subcellular location">
    <subcellularLocation>
        <location evidence="1">Membrane</location>
        <topology evidence="1">Multi-pass membrane protein</topology>
    </subcellularLocation>
</comment>
<keyword evidence="5 9" id="KW-1133">Transmembrane helix</keyword>
<dbReference type="SUPFAM" id="SSF103473">
    <property type="entry name" value="MFS general substrate transporter"/>
    <property type="match status" value="1"/>
</dbReference>
<evidence type="ECO:0000256" key="6">
    <source>
        <dbReference type="ARBA" id="ARBA00023136"/>
    </source>
</evidence>
<sequence length="615" mass="68112">MSRKETTSNKPGVSASKRSVMSSLDSMSTFRVPFSHGCSPDAHRIHNPLAGLSKTQLFADVESYATEHKLTDVVDLLKKGALVSQSPDSIDAIEELDDEERRALHEENSRKWHHPRTLYYLIALNSVGAAIQGWDQTGSNGANLSFPQEFGIADSGPECEALGTCERNSWIVGAINAAPYIALCLFACWLSDPVNHYLGRRGAIFLGAIFSLIAPIGQAVSQSWVFTAENAPANIRGALVMSWQMWVAFGIMLGFSANLVVVNTGSIAWRLQLGSAFIPAVPLLLGIYFVPESARWLIKKGRHAKAYRSLCRVRNTPLQAARDLYTIHTQIEAEKTLFLQRKGMNKPASSSFFRRAIELVTIPRVRRATQASGIIMIAQQMCGLNVVAFYSSTIFVNAGFSNIVALLVSWVFGMTMFVFAIPALYKIDRWGRRTLLLSTFPNMFWTLLATGLSFYLPEGSTARIGLISFFIFLFTAFYSPGEGPCAFVCSAEAFPLSHCEIGMSFAVATNNFWAAVLSLTFPRMLRALGATGSFGFYAAMNVVALSLIFLFLPETKERSLEELDYVFAVPTTRHASYQLFEVLPWWFRRFVLSQRAGRCPELYASQSGAEKREVA</sequence>
<evidence type="ECO:0000256" key="1">
    <source>
        <dbReference type="ARBA" id="ARBA00004141"/>
    </source>
</evidence>
<evidence type="ECO:0000256" key="2">
    <source>
        <dbReference type="ARBA" id="ARBA00010992"/>
    </source>
</evidence>
<feature type="transmembrane region" description="Helical" evidence="9">
    <location>
        <begin position="238"/>
        <end position="261"/>
    </location>
</feature>
<dbReference type="InterPro" id="IPR005828">
    <property type="entry name" value="MFS_sugar_transport-like"/>
</dbReference>
<dbReference type="PROSITE" id="PS50850">
    <property type="entry name" value="MFS"/>
    <property type="match status" value="1"/>
</dbReference>
<feature type="transmembrane region" description="Helical" evidence="9">
    <location>
        <begin position="462"/>
        <end position="480"/>
    </location>
</feature>
<feature type="transmembrane region" description="Helical" evidence="9">
    <location>
        <begin position="403"/>
        <end position="423"/>
    </location>
</feature>
<evidence type="ECO:0000256" key="5">
    <source>
        <dbReference type="ARBA" id="ARBA00022989"/>
    </source>
</evidence>
<evidence type="ECO:0000259" key="10">
    <source>
        <dbReference type="PROSITE" id="PS50850"/>
    </source>
</evidence>
<feature type="compositionally biased region" description="Polar residues" evidence="8">
    <location>
        <begin position="8"/>
        <end position="20"/>
    </location>
</feature>
<dbReference type="PANTHER" id="PTHR48020">
    <property type="entry name" value="PROTON MYO-INOSITOL COTRANSPORTER"/>
    <property type="match status" value="1"/>
</dbReference>
<dbReference type="InterPro" id="IPR036259">
    <property type="entry name" value="MFS_trans_sf"/>
</dbReference>
<evidence type="ECO:0000313" key="11">
    <source>
        <dbReference type="EMBL" id="KAK4499475.1"/>
    </source>
</evidence>
<feature type="domain" description="Major facilitator superfamily (MFS) profile" evidence="10">
    <location>
        <begin position="73"/>
        <end position="556"/>
    </location>
</feature>
<evidence type="ECO:0000256" key="8">
    <source>
        <dbReference type="SAM" id="MobiDB-lite"/>
    </source>
</evidence>
<organism evidence="11 12">
    <name type="scientific">Zasmidium cellare</name>
    <name type="common">Wine cellar mold</name>
    <name type="synonym">Racodium cellare</name>
    <dbReference type="NCBI Taxonomy" id="395010"/>
    <lineage>
        <taxon>Eukaryota</taxon>
        <taxon>Fungi</taxon>
        <taxon>Dikarya</taxon>
        <taxon>Ascomycota</taxon>
        <taxon>Pezizomycotina</taxon>
        <taxon>Dothideomycetes</taxon>
        <taxon>Dothideomycetidae</taxon>
        <taxon>Mycosphaerellales</taxon>
        <taxon>Mycosphaerellaceae</taxon>
        <taxon>Zasmidium</taxon>
    </lineage>
</organism>
<evidence type="ECO:0000256" key="4">
    <source>
        <dbReference type="ARBA" id="ARBA00022692"/>
    </source>
</evidence>
<dbReference type="InterPro" id="IPR005829">
    <property type="entry name" value="Sugar_transporter_CS"/>
</dbReference>
<protein>
    <recommendedName>
        <fullName evidence="10">Major facilitator superfamily (MFS) profile domain-containing protein</fullName>
    </recommendedName>
</protein>
<comment type="similarity">
    <text evidence="2 7">Belongs to the major facilitator superfamily. Sugar transporter (TC 2.A.1.1) family.</text>
</comment>
<feature type="transmembrane region" description="Helical" evidence="9">
    <location>
        <begin position="202"/>
        <end position="226"/>
    </location>
</feature>
<dbReference type="InterPro" id="IPR050814">
    <property type="entry name" value="Myo-inositol_Transporter"/>
</dbReference>
<dbReference type="Proteomes" id="UP001305779">
    <property type="component" value="Unassembled WGS sequence"/>
</dbReference>
<dbReference type="Pfam" id="PF00083">
    <property type="entry name" value="Sugar_tr"/>
    <property type="match status" value="1"/>
</dbReference>
<feature type="transmembrane region" description="Helical" evidence="9">
    <location>
        <begin position="534"/>
        <end position="552"/>
    </location>
</feature>
<dbReference type="Gene3D" id="1.20.1250.20">
    <property type="entry name" value="MFS general substrate transporter like domains"/>
    <property type="match status" value="1"/>
</dbReference>
<dbReference type="PANTHER" id="PTHR48020:SF14">
    <property type="entry name" value="SUGAR TRANSPORTER, PUTATIVE-RELATED"/>
    <property type="match status" value="1"/>
</dbReference>
<feature type="transmembrane region" description="Helical" evidence="9">
    <location>
        <begin position="371"/>
        <end position="391"/>
    </location>
</feature>
<dbReference type="EMBL" id="JAXOVC010000007">
    <property type="protein sequence ID" value="KAK4499475.1"/>
    <property type="molecule type" value="Genomic_DNA"/>
</dbReference>
<keyword evidence="4 9" id="KW-0812">Transmembrane</keyword>